<sequence length="43" mass="4640">MTSAMAIDPRLGSVSPPGVQAGTEVELRFNGSRLDDAQEILFY</sequence>
<protein>
    <submittedName>
        <fullName evidence="1">Uncharacterized protein</fullName>
    </submittedName>
</protein>
<organism evidence="1">
    <name type="scientific">marine metagenome</name>
    <dbReference type="NCBI Taxonomy" id="408172"/>
    <lineage>
        <taxon>unclassified sequences</taxon>
        <taxon>metagenomes</taxon>
        <taxon>ecological metagenomes</taxon>
    </lineage>
</organism>
<feature type="non-terminal residue" evidence="1">
    <location>
        <position position="43"/>
    </location>
</feature>
<evidence type="ECO:0000313" key="1">
    <source>
        <dbReference type="EMBL" id="SVD50758.1"/>
    </source>
</evidence>
<accession>A0A382VXZ4</accession>
<reference evidence="1" key="1">
    <citation type="submission" date="2018-05" db="EMBL/GenBank/DDBJ databases">
        <authorList>
            <person name="Lanie J.A."/>
            <person name="Ng W.-L."/>
            <person name="Kazmierczak K.M."/>
            <person name="Andrzejewski T.M."/>
            <person name="Davidsen T.M."/>
            <person name="Wayne K.J."/>
            <person name="Tettelin H."/>
            <person name="Glass J.I."/>
            <person name="Rusch D."/>
            <person name="Podicherti R."/>
            <person name="Tsui H.-C.T."/>
            <person name="Winkler M.E."/>
        </authorList>
    </citation>
    <scope>NUCLEOTIDE SEQUENCE</scope>
</reference>
<name>A0A382VXZ4_9ZZZZ</name>
<dbReference type="AlphaFoldDB" id="A0A382VXZ4"/>
<proteinExistence type="predicted"/>
<dbReference type="EMBL" id="UINC01155103">
    <property type="protein sequence ID" value="SVD50758.1"/>
    <property type="molecule type" value="Genomic_DNA"/>
</dbReference>
<gene>
    <name evidence="1" type="ORF">METZ01_LOCUS403612</name>
</gene>